<evidence type="ECO:0000259" key="1">
    <source>
        <dbReference type="Pfam" id="PF11961"/>
    </source>
</evidence>
<evidence type="ECO:0000313" key="3">
    <source>
        <dbReference type="Proteomes" id="UP001457282"/>
    </source>
</evidence>
<sequence length="253" mass="27386">MGGFCSKRSRVEVNAAGNRNIWGDTRRQVEDYKSRSSKRTSTDVAPLAAAAAMDMDTQQQLQEPQVLERDGPALIYGVGGGGDAADDFYDGIPRYNLAPLGLRLSVLGNFELLEIYKADFAITLQVSEVSSRIGRAGLGKAVSVLDTLGSSMTNLNAATGFNSAPPAKGNEIAIIAFEIANTVVKGYNLMQSISTRSIRNLKEVVFPSEGVQYLVSTDTDELLRIVAADKREDGTTWTDILRKSAENLFLRSI</sequence>
<proteinExistence type="predicted"/>
<dbReference type="PANTHER" id="PTHR31730:SF2">
    <property type="entry name" value="PROTEIN PSK SIMULATOR 3"/>
    <property type="match status" value="1"/>
</dbReference>
<dbReference type="EMBL" id="JBEDUW010000190">
    <property type="protein sequence ID" value="KAK9904531.1"/>
    <property type="molecule type" value="Genomic_DNA"/>
</dbReference>
<comment type="caution">
    <text evidence="2">The sequence shown here is derived from an EMBL/GenBank/DDBJ whole genome shotgun (WGS) entry which is preliminary data.</text>
</comment>
<accession>A0AAW1VMS7</accession>
<dbReference type="PANTHER" id="PTHR31730">
    <property type="entry name" value="OS01G0873900 PROTEIN"/>
    <property type="match status" value="1"/>
</dbReference>
<dbReference type="Pfam" id="PF11961">
    <property type="entry name" value="DUF3475"/>
    <property type="match status" value="1"/>
</dbReference>
<dbReference type="Proteomes" id="UP001457282">
    <property type="component" value="Unassembled WGS sequence"/>
</dbReference>
<feature type="domain" description="DUF3475" evidence="1">
    <location>
        <begin position="174"/>
        <end position="230"/>
    </location>
</feature>
<reference evidence="2 3" key="1">
    <citation type="journal article" date="2023" name="G3 (Bethesda)">
        <title>A chromosome-length genome assembly and annotation of blackberry (Rubus argutus, cv. 'Hillquist').</title>
        <authorList>
            <person name="Bruna T."/>
            <person name="Aryal R."/>
            <person name="Dudchenko O."/>
            <person name="Sargent D.J."/>
            <person name="Mead D."/>
            <person name="Buti M."/>
            <person name="Cavallini A."/>
            <person name="Hytonen T."/>
            <person name="Andres J."/>
            <person name="Pham M."/>
            <person name="Weisz D."/>
            <person name="Mascagni F."/>
            <person name="Usai G."/>
            <person name="Natali L."/>
            <person name="Bassil N."/>
            <person name="Fernandez G.E."/>
            <person name="Lomsadze A."/>
            <person name="Armour M."/>
            <person name="Olukolu B."/>
            <person name="Poorten T."/>
            <person name="Britton C."/>
            <person name="Davik J."/>
            <person name="Ashrafi H."/>
            <person name="Aiden E.L."/>
            <person name="Borodovsky M."/>
            <person name="Worthington M."/>
        </authorList>
    </citation>
    <scope>NUCLEOTIDE SEQUENCE [LARGE SCALE GENOMIC DNA]</scope>
    <source>
        <strain evidence="2">PI 553951</strain>
    </source>
</reference>
<keyword evidence="3" id="KW-1185">Reference proteome</keyword>
<dbReference type="AlphaFoldDB" id="A0AAW1VMS7"/>
<dbReference type="InterPro" id="IPR045021">
    <property type="entry name" value="PSI1/2/3"/>
</dbReference>
<dbReference type="GO" id="GO:0045927">
    <property type="term" value="P:positive regulation of growth"/>
    <property type="evidence" value="ECO:0007669"/>
    <property type="project" value="InterPro"/>
</dbReference>
<gene>
    <name evidence="2" type="ORF">M0R45_000614</name>
</gene>
<name>A0AAW1VMS7_RUBAR</name>
<protein>
    <recommendedName>
        <fullName evidence="1">DUF3475 domain-containing protein</fullName>
    </recommendedName>
</protein>
<organism evidence="2 3">
    <name type="scientific">Rubus argutus</name>
    <name type="common">Southern blackberry</name>
    <dbReference type="NCBI Taxonomy" id="59490"/>
    <lineage>
        <taxon>Eukaryota</taxon>
        <taxon>Viridiplantae</taxon>
        <taxon>Streptophyta</taxon>
        <taxon>Embryophyta</taxon>
        <taxon>Tracheophyta</taxon>
        <taxon>Spermatophyta</taxon>
        <taxon>Magnoliopsida</taxon>
        <taxon>eudicotyledons</taxon>
        <taxon>Gunneridae</taxon>
        <taxon>Pentapetalae</taxon>
        <taxon>rosids</taxon>
        <taxon>fabids</taxon>
        <taxon>Rosales</taxon>
        <taxon>Rosaceae</taxon>
        <taxon>Rosoideae</taxon>
        <taxon>Rosoideae incertae sedis</taxon>
        <taxon>Rubus</taxon>
    </lineage>
</organism>
<evidence type="ECO:0000313" key="2">
    <source>
        <dbReference type="EMBL" id="KAK9904531.1"/>
    </source>
</evidence>
<dbReference type="InterPro" id="IPR021864">
    <property type="entry name" value="DUF3475"/>
</dbReference>